<dbReference type="eggNOG" id="KOG0800">
    <property type="taxonomic scope" value="Eukaryota"/>
</dbReference>
<keyword evidence="7" id="KW-0175">Coiled coil</keyword>
<dbReference type="SUPFAM" id="SSF57850">
    <property type="entry name" value="RING/U-box"/>
    <property type="match status" value="2"/>
</dbReference>
<dbReference type="SMART" id="SM00184">
    <property type="entry name" value="RING"/>
    <property type="match status" value="2"/>
</dbReference>
<reference evidence="10" key="2">
    <citation type="submission" date="2018-05" db="EMBL/GenBank/DDBJ databases">
        <title>OmerRS3 (Oryza meridionalis Reference Sequence Version 3).</title>
        <authorList>
            <person name="Zhang J."/>
            <person name="Kudrna D."/>
            <person name="Lee S."/>
            <person name="Talag J."/>
            <person name="Welchert J."/>
            <person name="Wing R.A."/>
        </authorList>
    </citation>
    <scope>NUCLEOTIDE SEQUENCE [LARGE SCALE GENOMIC DNA]</scope>
    <source>
        <strain evidence="10">cv. OR44</strain>
    </source>
</reference>
<keyword evidence="8" id="KW-0472">Membrane</keyword>
<dbReference type="HOGENOM" id="CLU_027301_3_0_1"/>
<dbReference type="GO" id="GO:0009959">
    <property type="term" value="P:negative gravitropism"/>
    <property type="evidence" value="ECO:0007669"/>
    <property type="project" value="InterPro"/>
</dbReference>
<comment type="pathway">
    <text evidence="1">Protein modification; protein ubiquitination.</text>
</comment>
<dbReference type="PANTHER" id="PTHR31161">
    <property type="entry name" value="PROTEIN GRAVITROPIC IN THE LIGHT 1"/>
    <property type="match status" value="1"/>
</dbReference>
<keyword evidence="4" id="KW-0833">Ubl conjugation pathway</keyword>
<dbReference type="PROSITE" id="PS50089">
    <property type="entry name" value="ZF_RING_2"/>
    <property type="match status" value="2"/>
</dbReference>
<keyword evidence="3 6" id="KW-0863">Zinc-finger</keyword>
<evidence type="ECO:0000256" key="4">
    <source>
        <dbReference type="ARBA" id="ARBA00022786"/>
    </source>
</evidence>
<evidence type="ECO:0000259" key="9">
    <source>
        <dbReference type="PROSITE" id="PS50089"/>
    </source>
</evidence>
<dbReference type="InterPro" id="IPR006943">
    <property type="entry name" value="DUF641_pln"/>
</dbReference>
<organism evidence="10">
    <name type="scientific">Oryza meridionalis</name>
    <dbReference type="NCBI Taxonomy" id="40149"/>
    <lineage>
        <taxon>Eukaryota</taxon>
        <taxon>Viridiplantae</taxon>
        <taxon>Streptophyta</taxon>
        <taxon>Embryophyta</taxon>
        <taxon>Tracheophyta</taxon>
        <taxon>Spermatophyta</taxon>
        <taxon>Magnoliopsida</taxon>
        <taxon>Liliopsida</taxon>
        <taxon>Poales</taxon>
        <taxon>Poaceae</taxon>
        <taxon>BOP clade</taxon>
        <taxon>Oryzoideae</taxon>
        <taxon>Oryzeae</taxon>
        <taxon>Oryzinae</taxon>
        <taxon>Oryza</taxon>
    </lineage>
</organism>
<dbReference type="Pfam" id="PF13639">
    <property type="entry name" value="zf-RING_2"/>
    <property type="match status" value="1"/>
</dbReference>
<dbReference type="GO" id="GO:0008270">
    <property type="term" value="F:zinc ion binding"/>
    <property type="evidence" value="ECO:0007669"/>
    <property type="project" value="UniProtKB-KW"/>
</dbReference>
<dbReference type="GO" id="GO:0009639">
    <property type="term" value="P:response to red or far red light"/>
    <property type="evidence" value="ECO:0007669"/>
    <property type="project" value="InterPro"/>
</dbReference>
<keyword evidence="8" id="KW-0812">Transmembrane</keyword>
<dbReference type="InterPro" id="IPR024766">
    <property type="entry name" value="Znf_RING_H2"/>
</dbReference>
<protein>
    <recommendedName>
        <fullName evidence="9">RING-type domain-containing protein</fullName>
    </recommendedName>
</protein>
<dbReference type="EnsemblPlants" id="OMERI11G01390.2">
    <property type="protein sequence ID" value="OMERI11G01390.2"/>
    <property type="gene ID" value="OMERI11G01390"/>
</dbReference>
<evidence type="ECO:0000313" key="10">
    <source>
        <dbReference type="EnsemblPlants" id="OMERI11G01390.2"/>
    </source>
</evidence>
<evidence type="ECO:0000256" key="3">
    <source>
        <dbReference type="ARBA" id="ARBA00022771"/>
    </source>
</evidence>
<evidence type="ECO:0000256" key="1">
    <source>
        <dbReference type="ARBA" id="ARBA00004906"/>
    </source>
</evidence>
<evidence type="ECO:0000256" key="7">
    <source>
        <dbReference type="SAM" id="Coils"/>
    </source>
</evidence>
<feature type="domain" description="RING-type" evidence="9">
    <location>
        <begin position="627"/>
        <end position="679"/>
    </location>
</feature>
<dbReference type="Gene3D" id="3.30.40.10">
    <property type="entry name" value="Zinc/RING finger domain, C3HC4 (zinc finger)"/>
    <property type="match status" value="2"/>
</dbReference>
<evidence type="ECO:0000256" key="6">
    <source>
        <dbReference type="PROSITE-ProRule" id="PRU00175"/>
    </source>
</evidence>
<dbReference type="InterPro" id="IPR056813">
    <property type="entry name" value="GIL1_IRKI_C"/>
</dbReference>
<evidence type="ECO:0000256" key="5">
    <source>
        <dbReference type="ARBA" id="ARBA00022833"/>
    </source>
</evidence>
<reference evidence="10" key="1">
    <citation type="submission" date="2015-04" db="UniProtKB">
        <authorList>
            <consortium name="EnsemblPlants"/>
        </authorList>
    </citation>
    <scope>IDENTIFICATION</scope>
</reference>
<feature type="transmembrane region" description="Helical" evidence="8">
    <location>
        <begin position="12"/>
        <end position="41"/>
    </location>
</feature>
<dbReference type="Pfam" id="PF12678">
    <property type="entry name" value="zf-rbx1"/>
    <property type="match status" value="1"/>
</dbReference>
<keyword evidence="11" id="KW-1185">Reference proteome</keyword>
<dbReference type="InterPro" id="IPR040225">
    <property type="entry name" value="GIL1-like"/>
</dbReference>
<keyword evidence="5" id="KW-0862">Zinc</keyword>
<evidence type="ECO:0000256" key="2">
    <source>
        <dbReference type="ARBA" id="ARBA00022723"/>
    </source>
</evidence>
<keyword evidence="2" id="KW-0479">Metal-binding</keyword>
<feature type="coiled-coil region" evidence="7">
    <location>
        <begin position="285"/>
        <end position="319"/>
    </location>
</feature>
<name>A0A0E0F1T6_9ORYZ</name>
<dbReference type="InterPro" id="IPR001841">
    <property type="entry name" value="Znf_RING"/>
</dbReference>
<evidence type="ECO:0000313" key="11">
    <source>
        <dbReference type="Proteomes" id="UP000008021"/>
    </source>
</evidence>
<feature type="transmembrane region" description="Helical" evidence="8">
    <location>
        <begin position="571"/>
        <end position="590"/>
    </location>
</feature>
<feature type="domain" description="RING-type" evidence="9">
    <location>
        <begin position="71"/>
        <end position="120"/>
    </location>
</feature>
<sequence>MDAEDIVDCLMWGIIFLFFLSCIGVAVCFLALTIAMVLGLIRRNDDANNKYDMLIERLLLRPKDDQDNEQCVICLSENEDDVDGAGERGRWRMLPGCAHAFHKDCVVKWLRNRTTCPLCRSDVAVAAADDIISAADHMHFTLQFNSAFHLSVPASLPAPMESRTPRSSVARSTCNVPALVLGFSKLCKITKICAAPEFADTKTEFGDYCGGYDQRLVITRLFEEIGALKSAYIKLQKAHIPYNPPKIALADEIITSELDSVTALQSLCSWNGSVGSLINDRWSLVQELEAETRKKDSDIMLLRRELDGLKSANSRLNKQISSSKPSVNHHKDYSIVLKKLTTPSAVLDLFKVASTSVHDFAELIFSLISSPDHHCANNADEHSPYKRYSLEAYLSRTMLAVHDGAEDDDELDLALFDRIMRCCDPLDALMEHPNSSFARFCRTKYLVAVSSEMEAAMFRNNLDVRAFVSRGGHPRTWFYRAFATMARSAWALRVAVTARRRCCGRGSVRMLYARRGSRYAAEYMESVVAAAAAADAGHGGGDGVAFTVTPGMKMGETMVACRVLLCTDGKALLFLACFIVAVAIAIADLVRHLLRRRGSNANAEPPNSPVEKLLLRVPNRVDKEEECVICLHGAAAASYAGGEEDDSRRWSVLPGCAHVFHKDCVTKWLHTHKTCPLCRADVISAAAADNAADNMV</sequence>
<dbReference type="Proteomes" id="UP000008021">
    <property type="component" value="Chromosome 11"/>
</dbReference>
<proteinExistence type="predicted"/>
<keyword evidence="8" id="KW-1133">Transmembrane helix</keyword>
<dbReference type="Pfam" id="PF04859">
    <property type="entry name" value="DUF641"/>
    <property type="match status" value="1"/>
</dbReference>
<dbReference type="InterPro" id="IPR013083">
    <property type="entry name" value="Znf_RING/FYVE/PHD"/>
</dbReference>
<accession>A0A0E0F1T6</accession>
<evidence type="ECO:0000256" key="8">
    <source>
        <dbReference type="SAM" id="Phobius"/>
    </source>
</evidence>
<dbReference type="Pfam" id="PF24994">
    <property type="entry name" value="GIL1_IRKI_C"/>
    <property type="match status" value="1"/>
</dbReference>
<dbReference type="AlphaFoldDB" id="A0A0E0F1T6"/>
<dbReference type="Gramene" id="OMERI11G01390.2">
    <property type="protein sequence ID" value="OMERI11G01390.2"/>
    <property type="gene ID" value="OMERI11G01390"/>
</dbReference>